<proteinExistence type="predicted"/>
<accession>A0A4Y9SMZ9</accession>
<dbReference type="Proteomes" id="UP000297729">
    <property type="component" value="Unassembled WGS sequence"/>
</dbReference>
<dbReference type="OrthoDB" id="9091577at2"/>
<protein>
    <submittedName>
        <fullName evidence="2">DUF2244 domain-containing protein</fullName>
    </submittedName>
</protein>
<dbReference type="InterPro" id="IPR019253">
    <property type="entry name" value="DUF2244_TM"/>
</dbReference>
<keyword evidence="3" id="KW-1185">Reference proteome</keyword>
<dbReference type="EMBL" id="SPVG01000061">
    <property type="protein sequence ID" value="TFW27918.1"/>
    <property type="molecule type" value="Genomic_DNA"/>
</dbReference>
<reference evidence="2 3" key="1">
    <citation type="submission" date="2019-03" db="EMBL/GenBank/DDBJ databases">
        <title>Draft Genome Sequence of Duganella callidus sp. nov., a Novel Duganella Species Isolated from Cultivated Soil.</title>
        <authorList>
            <person name="Raths R."/>
            <person name="Peta V."/>
            <person name="Bucking H."/>
        </authorList>
    </citation>
    <scope>NUCLEOTIDE SEQUENCE [LARGE SCALE GENOMIC DNA]</scope>
    <source>
        <strain evidence="2 3">DN04</strain>
    </source>
</reference>
<keyword evidence="1" id="KW-0472">Membrane</keyword>
<sequence length="154" mass="17950">MPRDVPSEGRSWLLQRRTTLSHRQLQKLFVILCAPSLLVALSFLYLGYWYILAYSLLELTVLGLCMRHHARHAGDYDRIDITPFLIMIEQRRAEVLRRVKLNPRTTRLLPLPHDRAPVRLQDQHGQAVLAEFLNAAQRRELARDLASCLHPRQP</sequence>
<organism evidence="2 3">
    <name type="scientific">Duganella callida</name>
    <dbReference type="NCBI Taxonomy" id="2561932"/>
    <lineage>
        <taxon>Bacteria</taxon>
        <taxon>Pseudomonadati</taxon>
        <taxon>Pseudomonadota</taxon>
        <taxon>Betaproteobacteria</taxon>
        <taxon>Burkholderiales</taxon>
        <taxon>Oxalobacteraceae</taxon>
        <taxon>Telluria group</taxon>
        <taxon>Duganella</taxon>
    </lineage>
</organism>
<dbReference type="RefSeq" id="WP_135200705.1">
    <property type="nucleotide sequence ID" value="NZ_SPVG01000061.1"/>
</dbReference>
<dbReference type="Pfam" id="PF10003">
    <property type="entry name" value="DUF2244"/>
    <property type="match status" value="1"/>
</dbReference>
<dbReference type="AlphaFoldDB" id="A0A4Y9SMZ9"/>
<feature type="transmembrane region" description="Helical" evidence="1">
    <location>
        <begin position="28"/>
        <end position="51"/>
    </location>
</feature>
<comment type="caution">
    <text evidence="2">The sequence shown here is derived from an EMBL/GenBank/DDBJ whole genome shotgun (WGS) entry which is preliminary data.</text>
</comment>
<evidence type="ECO:0000313" key="2">
    <source>
        <dbReference type="EMBL" id="TFW27918.1"/>
    </source>
</evidence>
<keyword evidence="1" id="KW-0812">Transmembrane</keyword>
<evidence type="ECO:0000256" key="1">
    <source>
        <dbReference type="SAM" id="Phobius"/>
    </source>
</evidence>
<gene>
    <name evidence="2" type="ORF">E4L98_06245</name>
</gene>
<name>A0A4Y9SMZ9_9BURK</name>
<keyword evidence="1" id="KW-1133">Transmembrane helix</keyword>
<evidence type="ECO:0000313" key="3">
    <source>
        <dbReference type="Proteomes" id="UP000297729"/>
    </source>
</evidence>